<dbReference type="AlphaFoldDB" id="A0A371CXE1"/>
<gene>
    <name evidence="1" type="ORF">OH76DRAFT_1031163</name>
</gene>
<evidence type="ECO:0000313" key="1">
    <source>
        <dbReference type="EMBL" id="RDX44953.1"/>
    </source>
</evidence>
<evidence type="ECO:0000313" key="2">
    <source>
        <dbReference type="Proteomes" id="UP000256964"/>
    </source>
</evidence>
<keyword evidence="2" id="KW-1185">Reference proteome</keyword>
<dbReference type="SUPFAM" id="SSF56112">
    <property type="entry name" value="Protein kinase-like (PK-like)"/>
    <property type="match status" value="1"/>
</dbReference>
<dbReference type="InterPro" id="IPR011009">
    <property type="entry name" value="Kinase-like_dom_sf"/>
</dbReference>
<protein>
    <recommendedName>
        <fullName evidence="3">Protein kinase domain-containing protein</fullName>
    </recommendedName>
</protein>
<dbReference type="OrthoDB" id="2758508at2759"/>
<accession>A0A371CXE1</accession>
<organism evidence="1 2">
    <name type="scientific">Lentinus brumalis</name>
    <dbReference type="NCBI Taxonomy" id="2498619"/>
    <lineage>
        <taxon>Eukaryota</taxon>
        <taxon>Fungi</taxon>
        <taxon>Dikarya</taxon>
        <taxon>Basidiomycota</taxon>
        <taxon>Agaricomycotina</taxon>
        <taxon>Agaricomycetes</taxon>
        <taxon>Polyporales</taxon>
        <taxon>Polyporaceae</taxon>
        <taxon>Lentinus</taxon>
    </lineage>
</organism>
<name>A0A371CXE1_9APHY</name>
<dbReference type="Proteomes" id="UP000256964">
    <property type="component" value="Unassembled WGS sequence"/>
</dbReference>
<reference evidence="1 2" key="1">
    <citation type="journal article" date="2018" name="Biotechnol. Biofuels">
        <title>Integrative visual omics of the white-rot fungus Polyporus brumalis exposes the biotechnological potential of its oxidative enzymes for delignifying raw plant biomass.</title>
        <authorList>
            <person name="Miyauchi S."/>
            <person name="Rancon A."/>
            <person name="Drula E."/>
            <person name="Hage H."/>
            <person name="Chaduli D."/>
            <person name="Favel A."/>
            <person name="Grisel S."/>
            <person name="Henrissat B."/>
            <person name="Herpoel-Gimbert I."/>
            <person name="Ruiz-Duenas F.J."/>
            <person name="Chevret D."/>
            <person name="Hainaut M."/>
            <person name="Lin J."/>
            <person name="Wang M."/>
            <person name="Pangilinan J."/>
            <person name="Lipzen A."/>
            <person name="Lesage-Meessen L."/>
            <person name="Navarro D."/>
            <person name="Riley R."/>
            <person name="Grigoriev I.V."/>
            <person name="Zhou S."/>
            <person name="Raouche S."/>
            <person name="Rosso M.N."/>
        </authorList>
    </citation>
    <scope>NUCLEOTIDE SEQUENCE [LARGE SCALE GENOMIC DNA]</scope>
    <source>
        <strain evidence="1 2">BRFM 1820</strain>
    </source>
</reference>
<evidence type="ECO:0008006" key="3">
    <source>
        <dbReference type="Google" id="ProtNLM"/>
    </source>
</evidence>
<proteinExistence type="predicted"/>
<sequence>MLNDGERMLAQVWNQMVRNDVKYGSLASPNIFYLFHLYDDGVLHIDGPHFREGHTLQYTQPQSVKTYTDVLQFYMAAIAIHLAAIGCTVSDGPNGQQMQVVLDRPRSSRNDTDVRAVRRPASFARMRRRWAMFKLARSSEIVIHRADGSQLEPAIRRSPALNVPSSWLDFLFICIQWILTAIISDVINLYVSTCAGEGLTSVAYRGVYCGLPVIIKVPNSKHQDALLKEWNRLTLALPRDPDVASRLPVPNYYGLFKVDGQDIMVTSDNGLSLAQLQKEDMWSLVKNTVECLRAVGIKPTDVSPRNVVYDGSRLTIIDFVDDEVVDHDPQWQWADC</sequence>
<dbReference type="EMBL" id="KZ857443">
    <property type="protein sequence ID" value="RDX44953.1"/>
    <property type="molecule type" value="Genomic_DNA"/>
</dbReference>